<feature type="region of interest" description="Disordered" evidence="2">
    <location>
        <begin position="1"/>
        <end position="138"/>
    </location>
</feature>
<feature type="region of interest" description="Disordered" evidence="2">
    <location>
        <begin position="738"/>
        <end position="793"/>
    </location>
</feature>
<dbReference type="Pfam" id="PF10374">
    <property type="entry name" value="EST1"/>
    <property type="match status" value="1"/>
</dbReference>
<dbReference type="SUPFAM" id="SSF48452">
    <property type="entry name" value="TPR-like"/>
    <property type="match status" value="1"/>
</dbReference>
<feature type="compositionally biased region" description="Basic residues" evidence="2">
    <location>
        <begin position="649"/>
        <end position="660"/>
    </location>
</feature>
<feature type="region of interest" description="Disordered" evidence="2">
    <location>
        <begin position="159"/>
        <end position="292"/>
    </location>
</feature>
<comment type="caution">
    <text evidence="5">The sequence shown here is derived from an EMBL/GenBank/DDBJ whole genome shotgun (WGS) entry which is preliminary data.</text>
</comment>
<organism evidence="5 6">
    <name type="scientific">Euphydryas editha</name>
    <name type="common">Edith's checkerspot</name>
    <dbReference type="NCBI Taxonomy" id="104508"/>
    <lineage>
        <taxon>Eukaryota</taxon>
        <taxon>Metazoa</taxon>
        <taxon>Ecdysozoa</taxon>
        <taxon>Arthropoda</taxon>
        <taxon>Hexapoda</taxon>
        <taxon>Insecta</taxon>
        <taxon>Pterygota</taxon>
        <taxon>Neoptera</taxon>
        <taxon>Endopterygota</taxon>
        <taxon>Lepidoptera</taxon>
        <taxon>Glossata</taxon>
        <taxon>Ditrysia</taxon>
        <taxon>Papilionoidea</taxon>
        <taxon>Nymphalidae</taxon>
        <taxon>Nymphalinae</taxon>
        <taxon>Euphydryas</taxon>
    </lineage>
</organism>
<feature type="compositionally biased region" description="Polar residues" evidence="2">
    <location>
        <begin position="552"/>
        <end position="563"/>
    </location>
</feature>
<keyword evidence="1" id="KW-0866">Nonsense-mediated mRNA decay</keyword>
<feature type="compositionally biased region" description="Polar residues" evidence="2">
    <location>
        <begin position="748"/>
        <end position="771"/>
    </location>
</feature>
<evidence type="ECO:0000313" key="6">
    <source>
        <dbReference type="Proteomes" id="UP001153954"/>
    </source>
</evidence>
<dbReference type="InterPro" id="IPR018834">
    <property type="entry name" value="DNA/RNA-bd_Est1-type"/>
</dbReference>
<feature type="compositionally biased region" description="Gly residues" evidence="2">
    <location>
        <begin position="1058"/>
        <end position="1074"/>
    </location>
</feature>
<feature type="compositionally biased region" description="Polar residues" evidence="2">
    <location>
        <begin position="256"/>
        <end position="282"/>
    </location>
</feature>
<dbReference type="InterPro" id="IPR045153">
    <property type="entry name" value="Est1/Ebs1-like"/>
</dbReference>
<gene>
    <name evidence="5" type="ORF">EEDITHA_LOCUS2831</name>
</gene>
<dbReference type="Gene3D" id="1.25.40.10">
    <property type="entry name" value="Tetratricopeptide repeat domain"/>
    <property type="match status" value="1"/>
</dbReference>
<dbReference type="InterPro" id="IPR011990">
    <property type="entry name" value="TPR-like_helical_dom_sf"/>
</dbReference>
<feature type="compositionally biased region" description="Polar residues" evidence="2">
    <location>
        <begin position="428"/>
        <end position="437"/>
    </location>
</feature>
<feature type="compositionally biased region" description="Pro residues" evidence="2">
    <location>
        <begin position="667"/>
        <end position="676"/>
    </location>
</feature>
<reference evidence="5" key="1">
    <citation type="submission" date="2022-03" db="EMBL/GenBank/DDBJ databases">
        <authorList>
            <person name="Tunstrom K."/>
        </authorList>
    </citation>
    <scope>NUCLEOTIDE SEQUENCE</scope>
</reference>
<feature type="compositionally biased region" description="Basic and acidic residues" evidence="2">
    <location>
        <begin position="527"/>
        <end position="546"/>
    </location>
</feature>
<dbReference type="GO" id="GO:0000184">
    <property type="term" value="P:nuclear-transcribed mRNA catabolic process, nonsense-mediated decay"/>
    <property type="evidence" value="ECO:0007669"/>
    <property type="project" value="UniProtKB-KW"/>
</dbReference>
<dbReference type="GO" id="GO:0070034">
    <property type="term" value="F:telomerase RNA binding"/>
    <property type="evidence" value="ECO:0007669"/>
    <property type="project" value="TreeGrafter"/>
</dbReference>
<dbReference type="Pfam" id="PF10373">
    <property type="entry name" value="EST1_DNA_bind"/>
    <property type="match status" value="1"/>
</dbReference>
<dbReference type="PANTHER" id="PTHR15696:SF0">
    <property type="entry name" value="TELOMERASE-BINDING PROTEIN EST1A"/>
    <property type="match status" value="1"/>
</dbReference>
<feature type="compositionally biased region" description="Basic and acidic residues" evidence="2">
    <location>
        <begin position="338"/>
        <end position="357"/>
    </location>
</feature>
<dbReference type="Proteomes" id="UP001153954">
    <property type="component" value="Unassembled WGS sequence"/>
</dbReference>
<evidence type="ECO:0000256" key="1">
    <source>
        <dbReference type="ARBA" id="ARBA00023161"/>
    </source>
</evidence>
<evidence type="ECO:0000313" key="5">
    <source>
        <dbReference type="EMBL" id="CAH2086452.1"/>
    </source>
</evidence>
<dbReference type="AlphaFoldDB" id="A0AAU9TLN5"/>
<feature type="compositionally biased region" description="Polar residues" evidence="2">
    <location>
        <begin position="579"/>
        <end position="603"/>
    </location>
</feature>
<name>A0AAU9TLN5_EUPED</name>
<dbReference type="InterPro" id="IPR019458">
    <property type="entry name" value="Est1-like_N"/>
</dbReference>
<feature type="region of interest" description="Disordered" evidence="2">
    <location>
        <begin position="428"/>
        <end position="681"/>
    </location>
</feature>
<feature type="compositionally biased region" description="Basic and acidic residues" evidence="2">
    <location>
        <begin position="30"/>
        <end position="51"/>
    </location>
</feature>
<evidence type="ECO:0000256" key="2">
    <source>
        <dbReference type="SAM" id="MobiDB-lite"/>
    </source>
</evidence>
<keyword evidence="6" id="KW-1185">Reference proteome</keyword>
<proteinExistence type="predicted"/>
<dbReference type="GO" id="GO:0005697">
    <property type="term" value="C:telomerase holoenzyme complex"/>
    <property type="evidence" value="ECO:0007669"/>
    <property type="project" value="TreeGrafter"/>
</dbReference>
<evidence type="ECO:0000259" key="3">
    <source>
        <dbReference type="Pfam" id="PF10373"/>
    </source>
</evidence>
<feature type="compositionally biased region" description="Polar residues" evidence="2">
    <location>
        <begin position="99"/>
        <end position="110"/>
    </location>
</feature>
<dbReference type="GO" id="GO:0042162">
    <property type="term" value="F:telomeric DNA binding"/>
    <property type="evidence" value="ECO:0007669"/>
    <property type="project" value="TreeGrafter"/>
</dbReference>
<dbReference type="PANTHER" id="PTHR15696">
    <property type="entry name" value="SMG-7 SUPPRESSOR WITH MORPHOLOGICAL EFFECT ON GENITALIA PROTEIN 7"/>
    <property type="match status" value="1"/>
</dbReference>
<feature type="compositionally biased region" description="Polar residues" evidence="2">
    <location>
        <begin position="237"/>
        <end position="248"/>
    </location>
</feature>
<feature type="compositionally biased region" description="Basic and acidic residues" evidence="2">
    <location>
        <begin position="175"/>
        <end position="185"/>
    </location>
</feature>
<feature type="compositionally biased region" description="Basic and acidic residues" evidence="2">
    <location>
        <begin position="1044"/>
        <end position="1057"/>
    </location>
</feature>
<feature type="domain" description="Telomerase activating protein Est1-like N-terminal" evidence="4">
    <location>
        <begin position="860"/>
        <end position="964"/>
    </location>
</feature>
<feature type="compositionally biased region" description="Basic and acidic residues" evidence="2">
    <location>
        <begin position="772"/>
        <end position="786"/>
    </location>
</feature>
<feature type="compositionally biased region" description="Gly residues" evidence="2">
    <location>
        <begin position="622"/>
        <end position="648"/>
    </location>
</feature>
<feature type="region of interest" description="Disordered" evidence="2">
    <location>
        <begin position="1044"/>
        <end position="1077"/>
    </location>
</feature>
<feature type="compositionally biased region" description="Basic and acidic residues" evidence="2">
    <location>
        <begin position="484"/>
        <end position="517"/>
    </location>
</feature>
<feature type="domain" description="DNA/RNA-binding" evidence="3">
    <location>
        <begin position="975"/>
        <end position="1047"/>
    </location>
</feature>
<evidence type="ECO:0008006" key="7">
    <source>
        <dbReference type="Google" id="ProtNLM"/>
    </source>
</evidence>
<accession>A0AAU9TLN5</accession>
<feature type="compositionally biased region" description="Basic and acidic residues" evidence="2">
    <location>
        <begin position="367"/>
        <end position="388"/>
    </location>
</feature>
<sequence>MDDDCKDYKKVKRQQKLYKPGSGPLRRSRYGLDAKMDSYDIDNTPKERETHYGSQHSVNGDDLNVTCREVANPRHRKPEQQLYVPRTGDTYSDIDKQSKTSFKCDNSSQYNKRRISSGKQDNHNVIGDSGSYSRESSEKNCHYKETSCNDVNYNRHYRQGSEVRSVSPSQNLDQKSLDRNRDSRSMEPWTGRHKSGSGGKPPSGRRNSAGFPSDSRPKHINLDNIPPRFRKKYLEQSGHQSFESVDQLTNKDRYSNNDMTQTSYSSGPFYSSNNTNWSQTLPSRGRGRLRENENFDREKFINSYLKNYEVQNSRRSTPSNSYANLYETVSLEKSAYDKSDSLNSDYEHKKNSNDRGSKNGISVNDQRYNHPDADDKQVEETSENHNDSETISQLSTNLSDMTNLDWTEEVEKNIKLDDVCDSSASFSQNIKNSSYQENKPADPRDSKRNGRSRRRDRRSSSRGNKNSEKKERNRKDSNVSIQYDSERSRRDSNVSIHHEAIPYGLKQRERERRDSHRSNRSSTIGNSRDDLDRWRSLRSYSREQSSERMIVSQCNSRDTSMNRAASPRDIDGFRVPSAASKSATWSLANQKKNNTAWNSSRAASTERKRSPTPTSCKSAVSGEGGGAGGAGAAGGAGGAAGAAGGSGGRRGRKRAGRRRRNAENVQPPTPHPPGAQPAPTNINWRDEIIEAKKHHACERQSEGTNQRNRLNSVLSEKSTTDSVSHPGLIILPQSSITHLQKDQGRGGSSETQKTLFDHQNPSKPIIVQTSPTKHDVRMERGTKESGRAGYEAGDATRGARHVALLQKVDRADAILKMHTLRGPRALASDWPDVVETRKFLQSALQRLLVSDLKYCQADNIEHQFWKILYYHFIENLRKSISQATPEEKPEIVKLINTIIEEGNVFFENLVQLLEKTYKFNTEDYINDNHVLPPKGLGYVGLALISVQKLYVFLGDLARYKEQVNETNNYAKSKFWYTKAQLINPKNGRPYNQLAILAIYARRKLDAVYYYMRSLMSSNPFQSARESLLSLFEENRKKYEAAERKRLAAAESRDERAGAEGGEAGPGGGAGGAEGAGRRREVWLRPGAPRAPAPRAPDTLTAMTPVENPSSVMYLLSPGGKIMMLLVMCL</sequence>
<protein>
    <recommendedName>
        <fullName evidence="7">Telomerase-binding protein EST1A</fullName>
    </recommendedName>
</protein>
<feature type="compositionally biased region" description="Basic and acidic residues" evidence="2">
    <location>
        <begin position="439"/>
        <end position="448"/>
    </location>
</feature>
<dbReference type="EMBL" id="CAKOGL010000005">
    <property type="protein sequence ID" value="CAH2086452.1"/>
    <property type="molecule type" value="Genomic_DNA"/>
</dbReference>
<feature type="compositionally biased region" description="Basic and acidic residues" evidence="2">
    <location>
        <begin position="465"/>
        <end position="477"/>
    </location>
</feature>
<feature type="compositionally biased region" description="Polar residues" evidence="2">
    <location>
        <begin position="162"/>
        <end position="174"/>
    </location>
</feature>
<evidence type="ECO:0000259" key="4">
    <source>
        <dbReference type="Pfam" id="PF10374"/>
    </source>
</evidence>
<feature type="region of interest" description="Disordered" evidence="2">
    <location>
        <begin position="338"/>
        <end position="396"/>
    </location>
</feature>